<organism evidence="2 3">
    <name type="scientific">Pannus brasiliensis CCIBt3594</name>
    <dbReference type="NCBI Taxonomy" id="1427578"/>
    <lineage>
        <taxon>Bacteria</taxon>
        <taxon>Bacillati</taxon>
        <taxon>Cyanobacteriota</taxon>
        <taxon>Cyanophyceae</taxon>
        <taxon>Oscillatoriophycideae</taxon>
        <taxon>Chroococcales</taxon>
        <taxon>Microcystaceae</taxon>
        <taxon>Pannus</taxon>
    </lineage>
</organism>
<dbReference type="Gene3D" id="3.40.50.300">
    <property type="entry name" value="P-loop containing nucleotide triphosphate hydrolases"/>
    <property type="match status" value="1"/>
</dbReference>
<dbReference type="AlphaFoldDB" id="A0AAW9QXW9"/>
<dbReference type="InterPro" id="IPR027417">
    <property type="entry name" value="P-loop_NTPase"/>
</dbReference>
<feature type="region of interest" description="Disordered" evidence="1">
    <location>
        <begin position="449"/>
        <end position="496"/>
    </location>
</feature>
<evidence type="ECO:0000313" key="2">
    <source>
        <dbReference type="EMBL" id="MEG3440350.1"/>
    </source>
</evidence>
<proteinExistence type="predicted"/>
<comment type="caution">
    <text evidence="2">The sequence shown here is derived from an EMBL/GenBank/DDBJ whole genome shotgun (WGS) entry which is preliminary data.</text>
</comment>
<dbReference type="Pfam" id="PF14516">
    <property type="entry name" value="AAA_35"/>
    <property type="match status" value="1"/>
</dbReference>
<dbReference type="EMBL" id="JBAFSM010000094">
    <property type="protein sequence ID" value="MEG3440350.1"/>
    <property type="molecule type" value="Genomic_DNA"/>
</dbReference>
<feature type="compositionally biased region" description="Basic and acidic residues" evidence="1">
    <location>
        <begin position="481"/>
        <end position="496"/>
    </location>
</feature>
<dbReference type="Proteomes" id="UP001328733">
    <property type="component" value="Unassembled WGS sequence"/>
</dbReference>
<gene>
    <name evidence="2" type="ORF">V0288_24700</name>
</gene>
<accession>A0AAW9QXW9</accession>
<keyword evidence="3" id="KW-1185">Reference proteome</keyword>
<evidence type="ECO:0000313" key="3">
    <source>
        <dbReference type="Proteomes" id="UP001328733"/>
    </source>
</evidence>
<protein>
    <submittedName>
        <fullName evidence="2">AAA-like domain-containing protein</fullName>
    </submittedName>
</protein>
<sequence>MVEARQKQQRKRGIILSDRGWEKLQSAQEDARHRENNGNRFTLALLAEKTGLVSDTLMKVADREEKVDRKTLKQYFQAFGLTLEPQDYYYPDPEDEERVPVDNPPDLPEFPEGQMPLDSPFYLERGTIERDCYREIERPGSLIRIKAPKRTGKTSLVTRILDRAGQLGYPAVYLSLQLADSGLFDDLDRFLRWFCANVTRSLGLKNEIEEYWDDLFGWKMSCKIYFEQYILPALDRPLVIALDDIDRLFQHPHLADDFFSLLRSWHEEGKNKAIWQKLRLIVSHSHSTEVYTPLNINQSPFNVGFPVNLPPFTGDQVEALARRYGVSVDAAGLLEFVGGNPYLTGLALYHVARRDRTLAEILDTPVTDDRNIYHDHLQRQAWNLQNLSPGLRSTWERVVMAGGAIAIDSIDAFHLQSLGFIRFQGNLSQPSCQLYAGYFRDYFQGRAKTSSIGESEPGNPGPTRHHPKSPPNSPPSGYPGEARERKKIGEWKETTA</sequence>
<dbReference type="SUPFAM" id="SSF52540">
    <property type="entry name" value="P-loop containing nucleoside triphosphate hydrolases"/>
    <property type="match status" value="1"/>
</dbReference>
<evidence type="ECO:0000256" key="1">
    <source>
        <dbReference type="SAM" id="MobiDB-lite"/>
    </source>
</evidence>
<name>A0AAW9QXW9_9CHRO</name>
<dbReference type="RefSeq" id="WP_332867819.1">
    <property type="nucleotide sequence ID" value="NZ_JBAFSM010000094.1"/>
</dbReference>
<reference evidence="2 3" key="1">
    <citation type="submission" date="2024-01" db="EMBL/GenBank/DDBJ databases">
        <title>Genomic insights into the taxonomy and metabolism of the cyanobacterium Pannus brasiliensis CCIBt3594.</title>
        <authorList>
            <person name="Machado M."/>
            <person name="Botero N.B."/>
            <person name="Andreote A.P.D."/>
            <person name="Feitosa A.M.T."/>
            <person name="Popin R."/>
            <person name="Sivonen K."/>
            <person name="Fiore M.F."/>
        </authorList>
    </citation>
    <scope>NUCLEOTIDE SEQUENCE [LARGE SCALE GENOMIC DNA]</scope>
    <source>
        <strain evidence="2 3">CCIBt3594</strain>
    </source>
</reference>